<organism evidence="1 2">
    <name type="scientific">Ceratodon purpureus</name>
    <name type="common">Fire moss</name>
    <name type="synonym">Dicranum purpureum</name>
    <dbReference type="NCBI Taxonomy" id="3225"/>
    <lineage>
        <taxon>Eukaryota</taxon>
        <taxon>Viridiplantae</taxon>
        <taxon>Streptophyta</taxon>
        <taxon>Embryophyta</taxon>
        <taxon>Bryophyta</taxon>
        <taxon>Bryophytina</taxon>
        <taxon>Bryopsida</taxon>
        <taxon>Dicranidae</taxon>
        <taxon>Pseudoditrichales</taxon>
        <taxon>Ditrichaceae</taxon>
        <taxon>Ceratodon</taxon>
    </lineage>
</organism>
<gene>
    <name evidence="1" type="ORF">KC19_7G106200</name>
</gene>
<dbReference type="Proteomes" id="UP000822688">
    <property type="component" value="Chromosome 7"/>
</dbReference>
<sequence>MIHNNLSIKTQYFQAKTLTRFTHTTNSSSLHLLQRTVLSGPSPHDSSRNIYIHEVRSALCTPDLRKRFTGVAPVQCTSNFNSSLEPRCVFRSKSKYAYSPSGCNRHDIFHSTDELK</sequence>
<dbReference type="AlphaFoldDB" id="A0A8T0H9L8"/>
<keyword evidence="2" id="KW-1185">Reference proteome</keyword>
<reference evidence="1" key="1">
    <citation type="submission" date="2020-06" db="EMBL/GenBank/DDBJ databases">
        <title>WGS assembly of Ceratodon purpureus strain R40.</title>
        <authorList>
            <person name="Carey S.B."/>
            <person name="Jenkins J."/>
            <person name="Shu S."/>
            <person name="Lovell J.T."/>
            <person name="Sreedasyam A."/>
            <person name="Maumus F."/>
            <person name="Tiley G.P."/>
            <person name="Fernandez-Pozo N."/>
            <person name="Barry K."/>
            <person name="Chen C."/>
            <person name="Wang M."/>
            <person name="Lipzen A."/>
            <person name="Daum C."/>
            <person name="Saski C.A."/>
            <person name="Payton A.C."/>
            <person name="Mcbreen J.C."/>
            <person name="Conrad R.E."/>
            <person name="Kollar L.M."/>
            <person name="Olsson S."/>
            <person name="Huttunen S."/>
            <person name="Landis J.B."/>
            <person name="Wickett N.J."/>
            <person name="Johnson M.G."/>
            <person name="Rensing S.A."/>
            <person name="Grimwood J."/>
            <person name="Schmutz J."/>
            <person name="Mcdaniel S.F."/>
        </authorList>
    </citation>
    <scope>NUCLEOTIDE SEQUENCE</scope>
    <source>
        <strain evidence="1">R40</strain>
    </source>
</reference>
<accession>A0A8T0H9L8</accession>
<protein>
    <submittedName>
        <fullName evidence="1">Uncharacterized protein</fullName>
    </submittedName>
</protein>
<evidence type="ECO:0000313" key="2">
    <source>
        <dbReference type="Proteomes" id="UP000822688"/>
    </source>
</evidence>
<comment type="caution">
    <text evidence="1">The sequence shown here is derived from an EMBL/GenBank/DDBJ whole genome shotgun (WGS) entry which is preliminary data.</text>
</comment>
<evidence type="ECO:0000313" key="1">
    <source>
        <dbReference type="EMBL" id="KAG0567044.1"/>
    </source>
</evidence>
<dbReference type="EMBL" id="CM026428">
    <property type="protein sequence ID" value="KAG0567044.1"/>
    <property type="molecule type" value="Genomic_DNA"/>
</dbReference>
<name>A0A8T0H9L8_CERPU</name>
<proteinExistence type="predicted"/>